<dbReference type="Proteomes" id="UP001279553">
    <property type="component" value="Unassembled WGS sequence"/>
</dbReference>
<keyword evidence="3" id="KW-1185">Reference proteome</keyword>
<protein>
    <recommendedName>
        <fullName evidence="1">N-acyl amino acid synthase FeeM catalytic core domain-containing protein</fullName>
    </recommendedName>
</protein>
<dbReference type="AlphaFoldDB" id="A0AAW9DR37"/>
<organism evidence="2 3">
    <name type="scientific">Acidiphilium acidophilum</name>
    <name type="common">Thiobacillus acidophilus</name>
    <dbReference type="NCBI Taxonomy" id="76588"/>
    <lineage>
        <taxon>Bacteria</taxon>
        <taxon>Pseudomonadati</taxon>
        <taxon>Pseudomonadota</taxon>
        <taxon>Alphaproteobacteria</taxon>
        <taxon>Acetobacterales</taxon>
        <taxon>Acidocellaceae</taxon>
        <taxon>Acidiphilium</taxon>
    </lineage>
</organism>
<sequence>MDRLNLSPPYHKNAVKPQPNIPLANVTTAALAIHPKLTKQAYRIRYDAYHSSGNLASLPDQIFHDKYDCQPNFRTALVFKDDVAAATVRIGLYQPPTPECAEYKLPVMEIFGSEIEAILSRLTISRNMPAAVEIGRLARSPAFEDDSRLVFALFRVAGYAILHFDADVVFNAVRVHHIPMYRRFGFQQLGEPRLYPGLTCKMGLMACFRPSYATARSSLPFLRGISKDDAAYAGLIAGERVAIFGDNAPSAVRPAGPVVPLSQTPDGLRNCA</sequence>
<proteinExistence type="predicted"/>
<name>A0AAW9DR37_ACIAO</name>
<accession>A0AAW9DR37</accession>
<evidence type="ECO:0000313" key="2">
    <source>
        <dbReference type="EMBL" id="MDX5930522.1"/>
    </source>
</evidence>
<feature type="domain" description="N-acyl amino acid synthase FeeM catalytic core" evidence="1">
    <location>
        <begin position="40"/>
        <end position="206"/>
    </location>
</feature>
<gene>
    <name evidence="2" type="ORF">SIL87_07075</name>
</gene>
<dbReference type="EMBL" id="JAWXYB010000018">
    <property type="protein sequence ID" value="MDX5930522.1"/>
    <property type="molecule type" value="Genomic_DNA"/>
</dbReference>
<evidence type="ECO:0000259" key="1">
    <source>
        <dbReference type="Pfam" id="PF21926"/>
    </source>
</evidence>
<dbReference type="InterPro" id="IPR016181">
    <property type="entry name" value="Acyl_CoA_acyltransferase"/>
</dbReference>
<dbReference type="InterPro" id="IPR054597">
    <property type="entry name" value="FeeM_cat"/>
</dbReference>
<dbReference type="SUPFAM" id="SSF55729">
    <property type="entry name" value="Acyl-CoA N-acyltransferases (Nat)"/>
    <property type="match status" value="1"/>
</dbReference>
<dbReference type="RefSeq" id="WP_319613467.1">
    <property type="nucleotide sequence ID" value="NZ_JAWXYB010000018.1"/>
</dbReference>
<dbReference type="Gene3D" id="3.40.630.30">
    <property type="match status" value="1"/>
</dbReference>
<comment type="caution">
    <text evidence="2">The sequence shown here is derived from an EMBL/GenBank/DDBJ whole genome shotgun (WGS) entry which is preliminary data.</text>
</comment>
<evidence type="ECO:0000313" key="3">
    <source>
        <dbReference type="Proteomes" id="UP001279553"/>
    </source>
</evidence>
<dbReference type="Pfam" id="PF21926">
    <property type="entry name" value="FeeM"/>
    <property type="match status" value="1"/>
</dbReference>
<reference evidence="2 3" key="1">
    <citation type="submission" date="2023-11" db="EMBL/GenBank/DDBJ databases">
        <title>MicrobeMod: A computational toolkit for identifying prokaryotic methylation and restriction-modification with nanopore sequencing.</title>
        <authorList>
            <person name="Crits-Christoph A."/>
            <person name="Kang S.C."/>
            <person name="Lee H."/>
            <person name="Ostrov N."/>
        </authorList>
    </citation>
    <scope>NUCLEOTIDE SEQUENCE [LARGE SCALE GENOMIC DNA]</scope>
    <source>
        <strain evidence="2 3">DSMZ 700</strain>
    </source>
</reference>